<dbReference type="PANTHER" id="PTHR33803:SF3">
    <property type="entry name" value="BLL1974 PROTEIN"/>
    <property type="match status" value="1"/>
</dbReference>
<sequence>MLRIKNEEFKQLSVFNLLLPKSALELKGELAVVDKILEEEAFLEPFIEKFNSRCGRPRTPVDTYIRMKYLKFRYELGYETLCEEVSDSISWKVFCHIPVCKEVPDHSTLSKLTKRFGEDTLEKLNTLILQKALEKKLIKAKKIRIDTTVVKSNIHHPTDASLLSDGVKVLTRLVKKVKDAGIATKAEFQDRTRSVKKRILNIVKFTKNRANEAKENVKKTVKELVKITRNVLSSASKVSSIAKNEIKEAHDKSKAILIQKLDDAISTVGRVIEQTNEVLKGNTSIPDRIVSILPIKRGKSRADVEFGRKVTLSESEEGLIICSRVEKGNPADKTLAVPIVEKTIDVLNKAPEEVAGDRGFYSSKNEQEIQGLNVKHVAFPKPGKKSENRVKHERQHWFKRLTRWRSGSEATISLLKRKYGFDVCLFHGENIGIWVNLSIFTHNITKIARIMAQTC</sequence>
<keyword evidence="1" id="KW-0175">Coiled coil</keyword>
<feature type="coiled-coil region" evidence="1">
    <location>
        <begin position="203"/>
        <end position="230"/>
    </location>
</feature>
<dbReference type="Pfam" id="PF05598">
    <property type="entry name" value="DUF772"/>
    <property type="match status" value="1"/>
</dbReference>
<protein>
    <recommendedName>
        <fullName evidence="6">ISNCY family transposase</fullName>
    </recommendedName>
</protein>
<dbReference type="KEGG" id="kme:H0A61_00640"/>
<dbReference type="EMBL" id="CP059066">
    <property type="protein sequence ID" value="QSQ08318.1"/>
    <property type="molecule type" value="Genomic_DNA"/>
</dbReference>
<evidence type="ECO:0000313" key="4">
    <source>
        <dbReference type="EMBL" id="QSQ08318.1"/>
    </source>
</evidence>
<gene>
    <name evidence="4" type="ORF">H0A61_00640</name>
</gene>
<accession>A0A8A0RL30</accession>
<dbReference type="GO" id="GO:0004803">
    <property type="term" value="F:transposase activity"/>
    <property type="evidence" value="ECO:0007669"/>
    <property type="project" value="InterPro"/>
</dbReference>
<evidence type="ECO:0008006" key="6">
    <source>
        <dbReference type="Google" id="ProtNLM"/>
    </source>
</evidence>
<proteinExistence type="predicted"/>
<dbReference type="GO" id="GO:0003677">
    <property type="term" value="F:DNA binding"/>
    <property type="evidence" value="ECO:0007669"/>
    <property type="project" value="InterPro"/>
</dbReference>
<dbReference type="InterPro" id="IPR002559">
    <property type="entry name" value="Transposase_11"/>
</dbReference>
<dbReference type="PANTHER" id="PTHR33803">
    <property type="entry name" value="IS1478 TRANSPOSASE"/>
    <property type="match status" value="1"/>
</dbReference>
<reference evidence="4" key="1">
    <citation type="submission" date="2020-07" db="EMBL/GenBank/DDBJ databases">
        <title>Koleobacter methoxysyntrophicus gen. nov., sp. nov., a novel anaerobic bacterium isolated from deep subsurface oil field and proposal of Koleobacterales ord. nov. in the phylum Firmicutes.</title>
        <authorList>
            <person name="Sakamoto S."/>
            <person name="Tamaki H."/>
        </authorList>
    </citation>
    <scope>NUCLEOTIDE SEQUENCE</scope>
    <source>
        <strain evidence="4">NRmbB1</strain>
    </source>
</reference>
<dbReference type="InterPro" id="IPR008490">
    <property type="entry name" value="Transposase_InsH_N"/>
</dbReference>
<dbReference type="AlphaFoldDB" id="A0A8A0RL30"/>
<evidence type="ECO:0000259" key="2">
    <source>
        <dbReference type="Pfam" id="PF01609"/>
    </source>
</evidence>
<feature type="domain" description="Transposase InsH N-terminal" evidence="3">
    <location>
        <begin position="29"/>
        <end position="115"/>
    </location>
</feature>
<keyword evidence="5" id="KW-1185">Reference proteome</keyword>
<dbReference type="NCBIfam" id="NF033593">
    <property type="entry name" value="transpos_ISNCY_1"/>
    <property type="match status" value="1"/>
</dbReference>
<dbReference type="GO" id="GO:0006313">
    <property type="term" value="P:DNA transposition"/>
    <property type="evidence" value="ECO:0007669"/>
    <property type="project" value="InterPro"/>
</dbReference>
<dbReference type="Proteomes" id="UP000662904">
    <property type="component" value="Chromosome"/>
</dbReference>
<name>A0A8A0RL30_9FIRM</name>
<dbReference type="RefSeq" id="WP_206708534.1">
    <property type="nucleotide sequence ID" value="NZ_CP059066.1"/>
</dbReference>
<dbReference type="Pfam" id="PF01609">
    <property type="entry name" value="DDE_Tnp_1"/>
    <property type="match status" value="1"/>
</dbReference>
<evidence type="ECO:0000256" key="1">
    <source>
        <dbReference type="SAM" id="Coils"/>
    </source>
</evidence>
<organism evidence="4 5">
    <name type="scientific">Koleobacter methoxysyntrophicus</name>
    <dbReference type="NCBI Taxonomy" id="2751313"/>
    <lineage>
        <taxon>Bacteria</taxon>
        <taxon>Bacillati</taxon>
        <taxon>Bacillota</taxon>
        <taxon>Clostridia</taxon>
        <taxon>Koleobacterales</taxon>
        <taxon>Koleobacteraceae</taxon>
        <taxon>Koleobacter</taxon>
    </lineage>
</organism>
<evidence type="ECO:0000259" key="3">
    <source>
        <dbReference type="Pfam" id="PF05598"/>
    </source>
</evidence>
<feature type="domain" description="Transposase IS4-like" evidence="2">
    <location>
        <begin position="310"/>
        <end position="429"/>
    </location>
</feature>
<evidence type="ECO:0000313" key="5">
    <source>
        <dbReference type="Proteomes" id="UP000662904"/>
    </source>
</evidence>